<name>A0A381TFJ5_9ZZZZ</name>
<keyword evidence="1" id="KW-1133">Transmembrane helix</keyword>
<reference evidence="2" key="1">
    <citation type="submission" date="2018-05" db="EMBL/GenBank/DDBJ databases">
        <authorList>
            <person name="Lanie J.A."/>
            <person name="Ng W.-L."/>
            <person name="Kazmierczak K.M."/>
            <person name="Andrzejewski T.M."/>
            <person name="Davidsen T.M."/>
            <person name="Wayne K.J."/>
            <person name="Tettelin H."/>
            <person name="Glass J.I."/>
            <person name="Rusch D."/>
            <person name="Podicherti R."/>
            <person name="Tsui H.-C.T."/>
            <person name="Winkler M.E."/>
        </authorList>
    </citation>
    <scope>NUCLEOTIDE SEQUENCE</scope>
</reference>
<organism evidence="2">
    <name type="scientific">marine metagenome</name>
    <dbReference type="NCBI Taxonomy" id="408172"/>
    <lineage>
        <taxon>unclassified sequences</taxon>
        <taxon>metagenomes</taxon>
        <taxon>ecological metagenomes</taxon>
    </lineage>
</organism>
<dbReference type="Pfam" id="PF13641">
    <property type="entry name" value="Glyco_tranf_2_3"/>
    <property type="match status" value="1"/>
</dbReference>
<feature type="transmembrane region" description="Helical" evidence="1">
    <location>
        <begin position="213"/>
        <end position="231"/>
    </location>
</feature>
<dbReference type="PANTHER" id="PTHR43179:SF7">
    <property type="entry name" value="RHAMNOSYLTRANSFERASE WBBL"/>
    <property type="match status" value="1"/>
</dbReference>
<accession>A0A381TFJ5</accession>
<dbReference type="PANTHER" id="PTHR43179">
    <property type="entry name" value="RHAMNOSYLTRANSFERASE WBBL"/>
    <property type="match status" value="1"/>
</dbReference>
<sequence length="240" mass="27826">MLKDSYPDIQVIENFRNVGYTKAINMAIKESNGDMIILINPDTIPQVGSINKMIRYMLSNSKAGICGPKVLNVDGSFQKSCRRGIARPWAVFSYFLGLSRLYPNDVRYTGYHLDHIDENLITEVGGVSGSCMLIRREVVDQIGYFDERFFAYQEDSDYCLRASQKGWNIIYYPDAVVYHIGGAGGSNSYPMRAIYEWHRSYYLYYHKHFAVDYSILFNFLYDMIMFVKLIIAEMKHLLNR</sequence>
<evidence type="ECO:0000313" key="2">
    <source>
        <dbReference type="EMBL" id="SVA14915.1"/>
    </source>
</evidence>
<dbReference type="EMBL" id="UINC01004519">
    <property type="protein sequence ID" value="SVA14915.1"/>
    <property type="molecule type" value="Genomic_DNA"/>
</dbReference>
<proteinExistence type="predicted"/>
<dbReference type="Gene3D" id="3.90.550.10">
    <property type="entry name" value="Spore Coat Polysaccharide Biosynthesis Protein SpsA, Chain A"/>
    <property type="match status" value="1"/>
</dbReference>
<keyword evidence="1" id="KW-0472">Membrane</keyword>
<keyword evidence="1" id="KW-0812">Transmembrane</keyword>
<dbReference type="SUPFAM" id="SSF53448">
    <property type="entry name" value="Nucleotide-diphospho-sugar transferases"/>
    <property type="match status" value="1"/>
</dbReference>
<dbReference type="InterPro" id="IPR029044">
    <property type="entry name" value="Nucleotide-diphossugar_trans"/>
</dbReference>
<protein>
    <recommendedName>
        <fullName evidence="3">Glycosyltransferase 2-like domain-containing protein</fullName>
    </recommendedName>
</protein>
<evidence type="ECO:0000256" key="1">
    <source>
        <dbReference type="SAM" id="Phobius"/>
    </source>
</evidence>
<gene>
    <name evidence="2" type="ORF">METZ01_LOCUS67769</name>
</gene>
<dbReference type="AlphaFoldDB" id="A0A381TFJ5"/>
<evidence type="ECO:0008006" key="3">
    <source>
        <dbReference type="Google" id="ProtNLM"/>
    </source>
</evidence>